<dbReference type="InterPro" id="IPR044946">
    <property type="entry name" value="Restrct_endonuc_typeI_TRD_sf"/>
</dbReference>
<dbReference type="Proteomes" id="UP001303899">
    <property type="component" value="Unassembled WGS sequence"/>
</dbReference>
<evidence type="ECO:0008006" key="6">
    <source>
        <dbReference type="Google" id="ProtNLM"/>
    </source>
</evidence>
<organism evidence="4 5">
    <name type="scientific">Arcicella gelida</name>
    <dbReference type="NCBI Taxonomy" id="2984195"/>
    <lineage>
        <taxon>Bacteria</taxon>
        <taxon>Pseudomonadati</taxon>
        <taxon>Bacteroidota</taxon>
        <taxon>Cytophagia</taxon>
        <taxon>Cytophagales</taxon>
        <taxon>Flectobacillaceae</taxon>
        <taxon>Arcicella</taxon>
    </lineage>
</organism>
<dbReference type="Gene3D" id="1.10.287.1120">
    <property type="entry name" value="Bipartite methylase S protein"/>
    <property type="match status" value="1"/>
</dbReference>
<keyword evidence="5" id="KW-1185">Reference proteome</keyword>
<keyword evidence="2" id="KW-0238">DNA-binding</keyword>
<dbReference type="EMBL" id="JAYGIL010000008">
    <property type="protein sequence ID" value="MEA5402882.1"/>
    <property type="molecule type" value="Genomic_DNA"/>
</dbReference>
<name>A0ABU5S309_9BACT</name>
<evidence type="ECO:0000313" key="4">
    <source>
        <dbReference type="EMBL" id="MEA5402882.1"/>
    </source>
</evidence>
<dbReference type="PANTHER" id="PTHR30408">
    <property type="entry name" value="TYPE-1 RESTRICTION ENZYME ECOKI SPECIFICITY PROTEIN"/>
    <property type="match status" value="1"/>
</dbReference>
<evidence type="ECO:0000256" key="3">
    <source>
        <dbReference type="SAM" id="Coils"/>
    </source>
</evidence>
<evidence type="ECO:0000256" key="1">
    <source>
        <dbReference type="ARBA" id="ARBA00022747"/>
    </source>
</evidence>
<dbReference type="PANTHER" id="PTHR30408:SF12">
    <property type="entry name" value="TYPE I RESTRICTION ENZYME MJAVIII SPECIFICITY SUBUNIT"/>
    <property type="match status" value="1"/>
</dbReference>
<keyword evidence="3" id="KW-0175">Coiled coil</keyword>
<sequence length="85" mass="9613">MARTASISKAILLLLLILNYAGTTTIPDLKHGDFYKIPFLIISYQEQKSIANRIKSVDEKLQAEESTLQKYKKIKEGLMQDLLTG</sequence>
<evidence type="ECO:0000256" key="2">
    <source>
        <dbReference type="ARBA" id="ARBA00023125"/>
    </source>
</evidence>
<dbReference type="SUPFAM" id="SSF116734">
    <property type="entry name" value="DNA methylase specificity domain"/>
    <property type="match status" value="1"/>
</dbReference>
<reference evidence="4 5" key="1">
    <citation type="submission" date="2023-12" db="EMBL/GenBank/DDBJ databases">
        <title>Novel species of the genus Arcicella isolated from rivers.</title>
        <authorList>
            <person name="Lu H."/>
        </authorList>
    </citation>
    <scope>NUCLEOTIDE SEQUENCE [LARGE SCALE GENOMIC DNA]</scope>
    <source>
        <strain evidence="4 5">DC2W</strain>
    </source>
</reference>
<dbReference type="Gene3D" id="3.90.220.20">
    <property type="entry name" value="DNA methylase specificity domains"/>
    <property type="match status" value="1"/>
</dbReference>
<comment type="caution">
    <text evidence="4">The sequence shown here is derived from an EMBL/GenBank/DDBJ whole genome shotgun (WGS) entry which is preliminary data.</text>
</comment>
<dbReference type="RefSeq" id="WP_323327867.1">
    <property type="nucleotide sequence ID" value="NZ_JAYGIL010000008.1"/>
</dbReference>
<keyword evidence="1" id="KW-0680">Restriction system</keyword>
<protein>
    <recommendedName>
        <fullName evidence="6">Type I restriction modification DNA specificity domain-containing protein</fullName>
    </recommendedName>
</protein>
<evidence type="ECO:0000313" key="5">
    <source>
        <dbReference type="Proteomes" id="UP001303899"/>
    </source>
</evidence>
<accession>A0ABU5S309</accession>
<feature type="coiled-coil region" evidence="3">
    <location>
        <begin position="54"/>
        <end position="81"/>
    </location>
</feature>
<proteinExistence type="predicted"/>
<gene>
    <name evidence="4" type="ORF">VB776_08150</name>
</gene>
<dbReference type="InterPro" id="IPR052021">
    <property type="entry name" value="Type-I_RS_S_subunit"/>
</dbReference>